<evidence type="ECO:0000259" key="2">
    <source>
        <dbReference type="Pfam" id="PF14534"/>
    </source>
</evidence>
<sequence length="143" mass="16322">MRNPLLSLFLSVLCSVCLAQNQADKDAIFSVLNTQVAAWNEGKIDRFMEGYWQSDSLMFVGKSGVTYGYLSTYENYVKRYPDRATMGTLKFEFINISFPSAETAFLVGKFYLSRPAKGDLSGFYTLLWKKIKGKWYIVCDHTS</sequence>
<keyword evidence="1" id="KW-0732">Signal</keyword>
<feature type="signal peptide" evidence="1">
    <location>
        <begin position="1"/>
        <end position="19"/>
    </location>
</feature>
<dbReference type="RefSeq" id="WP_215240891.1">
    <property type="nucleotide sequence ID" value="NZ_CAJRAF010000002.1"/>
</dbReference>
<dbReference type="InterPro" id="IPR032710">
    <property type="entry name" value="NTF2-like_dom_sf"/>
</dbReference>
<evidence type="ECO:0000313" key="3">
    <source>
        <dbReference type="EMBL" id="CAG5009542.1"/>
    </source>
</evidence>
<keyword evidence="4" id="KW-1185">Reference proteome</keyword>
<accession>A0A916N7M3</accession>
<reference evidence="3" key="1">
    <citation type="submission" date="2021-04" db="EMBL/GenBank/DDBJ databases">
        <authorList>
            <person name="Rodrigo-Torres L."/>
            <person name="Arahal R. D."/>
            <person name="Lucena T."/>
        </authorList>
    </citation>
    <scope>NUCLEOTIDE SEQUENCE</scope>
    <source>
        <strain evidence="3">CECT 9275</strain>
    </source>
</reference>
<feature type="chain" id="PRO_5036896925" description="DUF4440 domain-containing protein" evidence="1">
    <location>
        <begin position="20"/>
        <end position="143"/>
    </location>
</feature>
<gene>
    <name evidence="3" type="ORF">DYBT9275_04521</name>
</gene>
<evidence type="ECO:0000256" key="1">
    <source>
        <dbReference type="SAM" id="SignalP"/>
    </source>
</evidence>
<proteinExistence type="predicted"/>
<protein>
    <recommendedName>
        <fullName evidence="2">DUF4440 domain-containing protein</fullName>
    </recommendedName>
</protein>
<name>A0A916N7M3_9BACT</name>
<dbReference type="EMBL" id="CAJRAF010000002">
    <property type="protein sequence ID" value="CAG5009542.1"/>
    <property type="molecule type" value="Genomic_DNA"/>
</dbReference>
<dbReference type="AlphaFoldDB" id="A0A916N7M3"/>
<organism evidence="3 4">
    <name type="scientific">Dyadobacter helix</name>
    <dbReference type="NCBI Taxonomy" id="2822344"/>
    <lineage>
        <taxon>Bacteria</taxon>
        <taxon>Pseudomonadati</taxon>
        <taxon>Bacteroidota</taxon>
        <taxon>Cytophagia</taxon>
        <taxon>Cytophagales</taxon>
        <taxon>Spirosomataceae</taxon>
        <taxon>Dyadobacter</taxon>
    </lineage>
</organism>
<dbReference type="Gene3D" id="3.10.450.50">
    <property type="match status" value="1"/>
</dbReference>
<dbReference type="InterPro" id="IPR027843">
    <property type="entry name" value="DUF4440"/>
</dbReference>
<dbReference type="Pfam" id="PF14534">
    <property type="entry name" value="DUF4440"/>
    <property type="match status" value="1"/>
</dbReference>
<evidence type="ECO:0000313" key="4">
    <source>
        <dbReference type="Proteomes" id="UP000680038"/>
    </source>
</evidence>
<dbReference type="SUPFAM" id="SSF54427">
    <property type="entry name" value="NTF2-like"/>
    <property type="match status" value="1"/>
</dbReference>
<dbReference type="Proteomes" id="UP000680038">
    <property type="component" value="Unassembled WGS sequence"/>
</dbReference>
<feature type="domain" description="DUF4440" evidence="2">
    <location>
        <begin position="30"/>
        <end position="136"/>
    </location>
</feature>
<comment type="caution">
    <text evidence="3">The sequence shown here is derived from an EMBL/GenBank/DDBJ whole genome shotgun (WGS) entry which is preliminary data.</text>
</comment>